<keyword evidence="5" id="KW-1185">Reference proteome</keyword>
<dbReference type="EMBL" id="JADQAZ010000001">
    <property type="protein sequence ID" value="MBT0956427.1"/>
    <property type="molecule type" value="Genomic_DNA"/>
</dbReference>
<dbReference type="GO" id="GO:0032259">
    <property type="term" value="P:methylation"/>
    <property type="evidence" value="ECO:0007669"/>
    <property type="project" value="UniProtKB-KW"/>
</dbReference>
<reference evidence="4 5" key="1">
    <citation type="journal article" date="2021" name="Arch. Microbiol.">
        <title>Harenicola maris gen. nov., sp. nov. isolated from the Sea of Japan shallow sediments.</title>
        <authorList>
            <person name="Romanenko L.A."/>
            <person name="Kurilenko V.V."/>
            <person name="Chernysheva N.Y."/>
            <person name="Tekutyeva L.A."/>
            <person name="Velansky P.V."/>
            <person name="Svetashev V.I."/>
            <person name="Isaeva M.P."/>
        </authorList>
    </citation>
    <scope>NUCLEOTIDE SEQUENCE [LARGE SCALE GENOMIC DNA]</scope>
    <source>
        <strain evidence="4 5">KMM 3653</strain>
    </source>
</reference>
<dbReference type="InterPro" id="IPR041698">
    <property type="entry name" value="Methyltransf_25"/>
</dbReference>
<keyword evidence="2" id="KW-0808">Transferase</keyword>
<evidence type="ECO:0000256" key="1">
    <source>
        <dbReference type="ARBA" id="ARBA00022603"/>
    </source>
</evidence>
<gene>
    <name evidence="4" type="ORF">IV417_03440</name>
</gene>
<organism evidence="4 5">
    <name type="scientific">Harenicola maris</name>
    <dbReference type="NCBI Taxonomy" id="2841044"/>
    <lineage>
        <taxon>Bacteria</taxon>
        <taxon>Pseudomonadati</taxon>
        <taxon>Pseudomonadota</taxon>
        <taxon>Alphaproteobacteria</taxon>
        <taxon>Rhodobacterales</taxon>
        <taxon>Paracoccaceae</taxon>
        <taxon>Harenicola</taxon>
    </lineage>
</organism>
<evidence type="ECO:0000313" key="5">
    <source>
        <dbReference type="Proteomes" id="UP001315686"/>
    </source>
</evidence>
<keyword evidence="1 4" id="KW-0489">Methyltransferase</keyword>
<evidence type="ECO:0000313" key="4">
    <source>
        <dbReference type="EMBL" id="MBT0956427.1"/>
    </source>
</evidence>
<dbReference type="PANTHER" id="PTHR43861">
    <property type="entry name" value="TRANS-ACONITATE 2-METHYLTRANSFERASE-RELATED"/>
    <property type="match status" value="1"/>
</dbReference>
<sequence length="202" mass="21972">MSTPEEILPTYETHGPAWARSRLCILFEKSWLDRLLNVASNRRVLDLGCGAGRPIATYLADRGCKVTGVDGAASMVEAFRKTLPAATVHHADMRGLDLGETFGALIAWDSFFHLSPQDQRAMFPVFARHAAPGAALMFTSGPEAGEAIGSIDSQPIYHASLAPEEYRALLAENGFTVKAFVPEDPACDRHTIWLAKYTANPV</sequence>
<dbReference type="Gene3D" id="3.40.50.150">
    <property type="entry name" value="Vaccinia Virus protein VP39"/>
    <property type="match status" value="1"/>
</dbReference>
<dbReference type="Pfam" id="PF13649">
    <property type="entry name" value="Methyltransf_25"/>
    <property type="match status" value="1"/>
</dbReference>
<dbReference type="Proteomes" id="UP001315686">
    <property type="component" value="Unassembled WGS sequence"/>
</dbReference>
<feature type="domain" description="Methyltransferase" evidence="3">
    <location>
        <begin position="44"/>
        <end position="133"/>
    </location>
</feature>
<dbReference type="SUPFAM" id="SSF53335">
    <property type="entry name" value="S-adenosyl-L-methionine-dependent methyltransferases"/>
    <property type="match status" value="1"/>
</dbReference>
<dbReference type="CDD" id="cd02440">
    <property type="entry name" value="AdoMet_MTases"/>
    <property type="match status" value="1"/>
</dbReference>
<protein>
    <submittedName>
        <fullName evidence="4">Class I SAM-dependent methyltransferase</fullName>
    </submittedName>
</protein>
<proteinExistence type="predicted"/>
<comment type="caution">
    <text evidence="4">The sequence shown here is derived from an EMBL/GenBank/DDBJ whole genome shotgun (WGS) entry which is preliminary data.</text>
</comment>
<evidence type="ECO:0000256" key="2">
    <source>
        <dbReference type="ARBA" id="ARBA00022679"/>
    </source>
</evidence>
<accession>A0AAP2G724</accession>
<dbReference type="PANTHER" id="PTHR43861:SF1">
    <property type="entry name" value="TRANS-ACONITATE 2-METHYLTRANSFERASE"/>
    <property type="match status" value="1"/>
</dbReference>
<dbReference type="RefSeq" id="WP_327792630.1">
    <property type="nucleotide sequence ID" value="NZ_JADQAZ010000001.1"/>
</dbReference>
<dbReference type="AlphaFoldDB" id="A0AAP2G724"/>
<name>A0AAP2G724_9RHOB</name>
<evidence type="ECO:0000259" key="3">
    <source>
        <dbReference type="Pfam" id="PF13649"/>
    </source>
</evidence>
<dbReference type="InterPro" id="IPR029063">
    <property type="entry name" value="SAM-dependent_MTases_sf"/>
</dbReference>
<dbReference type="GO" id="GO:0008168">
    <property type="term" value="F:methyltransferase activity"/>
    <property type="evidence" value="ECO:0007669"/>
    <property type="project" value="UniProtKB-KW"/>
</dbReference>